<sequence length="155" mass="17651">MGRERANIRNGICWQRRVKVSHRPPILRTTSMFQLDFLKVLHKNTERKRQRGGERRISERKRSSLHPAHTPSNQSHVFCGTTGATVSVPFPVWLAGRGGGLQSGRIILGLIGANADTSEETIWETPSLPTLLWRETRAHRNPACAFQHTWWTLHS</sequence>
<comment type="caution">
    <text evidence="2">The sequence shown here is derived from an EMBL/GenBank/DDBJ whole genome shotgun (WGS) entry which is preliminary data.</text>
</comment>
<dbReference type="EMBL" id="JAUPFM010000018">
    <property type="protein sequence ID" value="KAK2822716.1"/>
    <property type="molecule type" value="Genomic_DNA"/>
</dbReference>
<accession>A0AA88LRP3</accession>
<dbReference type="Proteomes" id="UP001187415">
    <property type="component" value="Unassembled WGS sequence"/>
</dbReference>
<evidence type="ECO:0000313" key="3">
    <source>
        <dbReference type="Proteomes" id="UP001187415"/>
    </source>
</evidence>
<evidence type="ECO:0000313" key="2">
    <source>
        <dbReference type="EMBL" id="KAK2822716.1"/>
    </source>
</evidence>
<name>A0AA88LRP3_CHASR</name>
<proteinExistence type="predicted"/>
<feature type="region of interest" description="Disordered" evidence="1">
    <location>
        <begin position="44"/>
        <end position="77"/>
    </location>
</feature>
<reference evidence="2" key="1">
    <citation type="submission" date="2023-07" db="EMBL/GenBank/DDBJ databases">
        <title>Chromosome-level Genome Assembly of Striped Snakehead (Channa striata).</title>
        <authorList>
            <person name="Liu H."/>
        </authorList>
    </citation>
    <scope>NUCLEOTIDE SEQUENCE</scope>
    <source>
        <strain evidence="2">Gz</strain>
        <tissue evidence="2">Muscle</tissue>
    </source>
</reference>
<gene>
    <name evidence="2" type="ORF">Q5P01_022781</name>
</gene>
<feature type="compositionally biased region" description="Basic and acidic residues" evidence="1">
    <location>
        <begin position="51"/>
        <end position="62"/>
    </location>
</feature>
<protein>
    <submittedName>
        <fullName evidence="2">Uncharacterized protein</fullName>
    </submittedName>
</protein>
<organism evidence="2 3">
    <name type="scientific">Channa striata</name>
    <name type="common">Snakehead murrel</name>
    <name type="synonym">Ophicephalus striatus</name>
    <dbReference type="NCBI Taxonomy" id="64152"/>
    <lineage>
        <taxon>Eukaryota</taxon>
        <taxon>Metazoa</taxon>
        <taxon>Chordata</taxon>
        <taxon>Craniata</taxon>
        <taxon>Vertebrata</taxon>
        <taxon>Euteleostomi</taxon>
        <taxon>Actinopterygii</taxon>
        <taxon>Neopterygii</taxon>
        <taxon>Teleostei</taxon>
        <taxon>Neoteleostei</taxon>
        <taxon>Acanthomorphata</taxon>
        <taxon>Anabantaria</taxon>
        <taxon>Anabantiformes</taxon>
        <taxon>Channoidei</taxon>
        <taxon>Channidae</taxon>
        <taxon>Channa</taxon>
    </lineage>
</organism>
<dbReference type="AlphaFoldDB" id="A0AA88LRP3"/>
<keyword evidence="3" id="KW-1185">Reference proteome</keyword>
<evidence type="ECO:0000256" key="1">
    <source>
        <dbReference type="SAM" id="MobiDB-lite"/>
    </source>
</evidence>